<dbReference type="GO" id="GO:0030170">
    <property type="term" value="F:pyridoxal phosphate binding"/>
    <property type="evidence" value="ECO:0007669"/>
    <property type="project" value="InterPro"/>
</dbReference>
<protein>
    <submittedName>
        <fullName evidence="4">Aminotransferase, Class III pyridoxal-phosphate dependent</fullName>
    </submittedName>
</protein>
<dbReference type="PANTHER" id="PTHR43713">
    <property type="entry name" value="GLUTAMATE-1-SEMIALDEHYDE 2,1-AMINOMUTASE"/>
    <property type="match status" value="1"/>
</dbReference>
<accession>A0A6J4UD60</accession>
<dbReference type="InterPro" id="IPR015421">
    <property type="entry name" value="PyrdxlP-dep_Trfase_major"/>
</dbReference>
<comment type="cofactor">
    <cofactor evidence="1">
        <name>pyridoxal 5'-phosphate</name>
        <dbReference type="ChEBI" id="CHEBI:597326"/>
    </cofactor>
</comment>
<keyword evidence="2 3" id="KW-0663">Pyridoxal phosphate</keyword>
<dbReference type="Gene3D" id="3.40.640.10">
    <property type="entry name" value="Type I PLP-dependent aspartate aminotransferase-like (Major domain)"/>
    <property type="match status" value="1"/>
</dbReference>
<keyword evidence="4" id="KW-0808">Transferase</keyword>
<keyword evidence="4" id="KW-0032">Aminotransferase</keyword>
<dbReference type="CDD" id="cd00610">
    <property type="entry name" value="OAT_like"/>
    <property type="match status" value="1"/>
</dbReference>
<dbReference type="EMBL" id="CADCWH010000070">
    <property type="protein sequence ID" value="CAA9545114.1"/>
    <property type="molecule type" value="Genomic_DNA"/>
</dbReference>
<dbReference type="Gene3D" id="3.90.1150.10">
    <property type="entry name" value="Aspartate Aminotransferase, domain 1"/>
    <property type="match status" value="1"/>
</dbReference>
<organism evidence="4">
    <name type="scientific">uncultured Thermomicrobiales bacterium</name>
    <dbReference type="NCBI Taxonomy" id="1645740"/>
    <lineage>
        <taxon>Bacteria</taxon>
        <taxon>Pseudomonadati</taxon>
        <taxon>Thermomicrobiota</taxon>
        <taxon>Thermomicrobia</taxon>
        <taxon>Thermomicrobiales</taxon>
        <taxon>environmental samples</taxon>
    </lineage>
</organism>
<proteinExistence type="inferred from homology"/>
<dbReference type="GO" id="GO:0008483">
    <property type="term" value="F:transaminase activity"/>
    <property type="evidence" value="ECO:0007669"/>
    <property type="project" value="UniProtKB-KW"/>
</dbReference>
<gene>
    <name evidence="4" type="ORF">AVDCRST_MAG70-441</name>
</gene>
<dbReference type="AlphaFoldDB" id="A0A6J4UD60"/>
<dbReference type="PROSITE" id="PS00600">
    <property type="entry name" value="AA_TRANSFER_CLASS_3"/>
    <property type="match status" value="1"/>
</dbReference>
<dbReference type="PANTHER" id="PTHR43713:SF3">
    <property type="entry name" value="GLUTAMATE-1-SEMIALDEHYDE 2,1-AMINOMUTASE 1, CHLOROPLASTIC-RELATED"/>
    <property type="match status" value="1"/>
</dbReference>
<reference evidence="4" key="1">
    <citation type="submission" date="2020-02" db="EMBL/GenBank/DDBJ databases">
        <authorList>
            <person name="Meier V. D."/>
        </authorList>
    </citation>
    <scope>NUCLEOTIDE SEQUENCE</scope>
    <source>
        <strain evidence="4">AVDCRST_MAG70</strain>
    </source>
</reference>
<name>A0A6J4UD60_9BACT</name>
<dbReference type="InterPro" id="IPR015422">
    <property type="entry name" value="PyrdxlP-dep_Trfase_small"/>
</dbReference>
<dbReference type="SUPFAM" id="SSF53383">
    <property type="entry name" value="PLP-dependent transferases"/>
    <property type="match status" value="1"/>
</dbReference>
<evidence type="ECO:0000256" key="3">
    <source>
        <dbReference type="RuleBase" id="RU003560"/>
    </source>
</evidence>
<dbReference type="InterPro" id="IPR049704">
    <property type="entry name" value="Aminotrans_3_PPA_site"/>
</dbReference>
<sequence>MAQLNATQTIQEQFERSFAGSRAQHERARKVIPGGITHDGRRMNPFPLYVTRADGGHKWDIDGHELVDFAMGHGSLILGHNRPEVVEAISRQLHLGTHYGASHEGEIAWAERIVAMVPSAEQVKFTGSGTESTMLAVRIARAATGKPTVIKFEGHFHGWNEYLLKGEKSPFADQRVVGIPDAVLDTVAVLPANDADVLEERLALGDVAAVFIEPSGGSWSKVPVADGFLKRVRELATEHGAILVFDEVITGFRWAPGGAQERYGILPDLTTFAKIVAGGLPGGAVTGPRTIMDVLAYKDDPTWNMTKKVRHPGTYNANPVTAAAGLACLTLCADPAVQAHCDDLGRRARIGLNEVLERRDARGFAWGESSAFHLALGETCTNRSDLDIRVPAGVGSEALKMSGSSTLGTSLNQGMLLEGIDLFNSGGMMSTAHTVADIDHLVAAFDSVIERMSAEGLGV</sequence>
<evidence type="ECO:0000256" key="2">
    <source>
        <dbReference type="ARBA" id="ARBA00022898"/>
    </source>
</evidence>
<dbReference type="Pfam" id="PF00202">
    <property type="entry name" value="Aminotran_3"/>
    <property type="match status" value="1"/>
</dbReference>
<dbReference type="InterPro" id="IPR005814">
    <property type="entry name" value="Aminotrans_3"/>
</dbReference>
<evidence type="ECO:0000313" key="4">
    <source>
        <dbReference type="EMBL" id="CAA9545114.1"/>
    </source>
</evidence>
<dbReference type="InterPro" id="IPR015424">
    <property type="entry name" value="PyrdxlP-dep_Trfase"/>
</dbReference>
<evidence type="ECO:0000256" key="1">
    <source>
        <dbReference type="ARBA" id="ARBA00001933"/>
    </source>
</evidence>
<comment type="similarity">
    <text evidence="3">Belongs to the class-III pyridoxal-phosphate-dependent aminotransferase family.</text>
</comment>